<dbReference type="GO" id="GO:0005576">
    <property type="term" value="C:extracellular region"/>
    <property type="evidence" value="ECO:0007669"/>
    <property type="project" value="UniProtKB-ARBA"/>
</dbReference>
<feature type="signal peptide" evidence="4">
    <location>
        <begin position="1"/>
        <end position="21"/>
    </location>
</feature>
<evidence type="ECO:0000313" key="7">
    <source>
        <dbReference type="Proteomes" id="UP000018468"/>
    </source>
</evidence>
<feature type="domain" description="Ig-like" evidence="5">
    <location>
        <begin position="21"/>
        <end position="123"/>
    </location>
</feature>
<protein>
    <recommendedName>
        <fullName evidence="5">Ig-like domain-containing protein</fullName>
    </recommendedName>
</protein>
<keyword evidence="1" id="KW-0391">Immunity</keyword>
<dbReference type="InterPro" id="IPR007110">
    <property type="entry name" value="Ig-like_dom"/>
</dbReference>
<dbReference type="SMART" id="SM00406">
    <property type="entry name" value="IGv"/>
    <property type="match status" value="1"/>
</dbReference>
<dbReference type="GO" id="GO:0016064">
    <property type="term" value="P:immunoglobulin mediated immune response"/>
    <property type="evidence" value="ECO:0000318"/>
    <property type="project" value="GO_Central"/>
</dbReference>
<dbReference type="Pfam" id="PF07686">
    <property type="entry name" value="V-set"/>
    <property type="match status" value="1"/>
</dbReference>
<dbReference type="PROSITE" id="PS50835">
    <property type="entry name" value="IG_LIKE"/>
    <property type="match status" value="1"/>
</dbReference>
<evidence type="ECO:0000256" key="2">
    <source>
        <dbReference type="ARBA" id="ARBA00023130"/>
    </source>
</evidence>
<proteinExistence type="predicted"/>
<evidence type="ECO:0000313" key="6">
    <source>
        <dbReference type="Ensembl" id="ENSLOCP00000000707.1"/>
    </source>
</evidence>
<dbReference type="PROSITE" id="PS51257">
    <property type="entry name" value="PROKAR_LIPOPROTEIN"/>
    <property type="match status" value="1"/>
</dbReference>
<sequence length="123" mass="13759">MTMKGTAAVIFLYVSLSCARSDVVLTQTDAQLKAPGDKITLSCTGSGYTFKDYGMHWVRQAPQKGLEWLAYNSYSSASHDEYADFIKERIKVTRDNSKSVAHLEISSLKTEDTAVYYCARRAQ</sequence>
<dbReference type="InterPro" id="IPR036179">
    <property type="entry name" value="Ig-like_dom_sf"/>
</dbReference>
<feature type="chain" id="PRO_5004865243" description="Ig-like domain-containing protein" evidence="4">
    <location>
        <begin position="22"/>
        <end position="123"/>
    </location>
</feature>
<keyword evidence="4" id="KW-0732">Signal</keyword>
<evidence type="ECO:0000256" key="4">
    <source>
        <dbReference type="SAM" id="SignalP"/>
    </source>
</evidence>
<name>W5LX50_LEPOC</name>
<dbReference type="GO" id="GO:0003823">
    <property type="term" value="F:antigen binding"/>
    <property type="evidence" value="ECO:0000318"/>
    <property type="project" value="GO_Central"/>
</dbReference>
<dbReference type="Ensembl" id="ENSLOCT00000000710.1">
    <property type="protein sequence ID" value="ENSLOCP00000000707.1"/>
    <property type="gene ID" value="ENSLOCG00000000640.1"/>
</dbReference>
<dbReference type="PANTHER" id="PTHR23266">
    <property type="entry name" value="IMMUNOGLOBULIN HEAVY CHAIN"/>
    <property type="match status" value="1"/>
</dbReference>
<keyword evidence="2" id="KW-1064">Adaptive immunity</keyword>
<keyword evidence="3" id="KW-1280">Immunoglobulin</keyword>
<dbReference type="STRING" id="7918.ENSLOCP00000000707"/>
<dbReference type="InterPro" id="IPR013106">
    <property type="entry name" value="Ig_V-set"/>
</dbReference>
<dbReference type="Proteomes" id="UP000018468">
    <property type="component" value="Unassembled WGS sequence"/>
</dbReference>
<dbReference type="Gene3D" id="2.60.40.10">
    <property type="entry name" value="Immunoglobulins"/>
    <property type="match status" value="1"/>
</dbReference>
<dbReference type="AlphaFoldDB" id="W5LX50"/>
<evidence type="ECO:0000256" key="1">
    <source>
        <dbReference type="ARBA" id="ARBA00022859"/>
    </source>
</evidence>
<evidence type="ECO:0000259" key="5">
    <source>
        <dbReference type="PROSITE" id="PS50835"/>
    </source>
</evidence>
<keyword evidence="7" id="KW-1185">Reference proteome</keyword>
<dbReference type="InParanoid" id="W5LX50"/>
<organism evidence="6 7">
    <name type="scientific">Lepisosteus oculatus</name>
    <name type="common">Spotted gar</name>
    <dbReference type="NCBI Taxonomy" id="7918"/>
    <lineage>
        <taxon>Eukaryota</taxon>
        <taxon>Metazoa</taxon>
        <taxon>Chordata</taxon>
        <taxon>Craniata</taxon>
        <taxon>Vertebrata</taxon>
        <taxon>Euteleostomi</taxon>
        <taxon>Actinopterygii</taxon>
        <taxon>Neopterygii</taxon>
        <taxon>Holostei</taxon>
        <taxon>Semionotiformes</taxon>
        <taxon>Lepisosteidae</taxon>
        <taxon>Lepisosteus</taxon>
    </lineage>
</organism>
<dbReference type="Bgee" id="ENSLOCG00000000640">
    <property type="expression patterns" value="Expressed in bone element and 5 other cell types or tissues"/>
</dbReference>
<dbReference type="FunFam" id="2.60.40.10:FF:002624">
    <property type="entry name" value="Uncharacterized protein"/>
    <property type="match status" value="1"/>
</dbReference>
<reference evidence="6" key="3">
    <citation type="submission" date="2025-09" db="UniProtKB">
        <authorList>
            <consortium name="Ensembl"/>
        </authorList>
    </citation>
    <scope>IDENTIFICATION</scope>
</reference>
<dbReference type="GeneTree" id="ENSGT01020000230358"/>
<dbReference type="InterPro" id="IPR050199">
    <property type="entry name" value="IgHV"/>
</dbReference>
<dbReference type="SUPFAM" id="SSF48726">
    <property type="entry name" value="Immunoglobulin"/>
    <property type="match status" value="1"/>
</dbReference>
<dbReference type="InterPro" id="IPR013783">
    <property type="entry name" value="Ig-like_fold"/>
</dbReference>
<accession>W5LX50</accession>
<dbReference type="HOGENOM" id="CLU_077975_5_2_1"/>
<dbReference type="eggNOG" id="ENOG502SSBE">
    <property type="taxonomic scope" value="Eukaryota"/>
</dbReference>
<dbReference type="GO" id="GO:0019814">
    <property type="term" value="C:immunoglobulin complex"/>
    <property type="evidence" value="ECO:0007669"/>
    <property type="project" value="UniProtKB-KW"/>
</dbReference>
<evidence type="ECO:0000256" key="3">
    <source>
        <dbReference type="ARBA" id="ARBA00043265"/>
    </source>
</evidence>
<reference evidence="7" key="1">
    <citation type="submission" date="2011-12" db="EMBL/GenBank/DDBJ databases">
        <title>The Draft Genome of Lepisosteus oculatus.</title>
        <authorList>
            <consortium name="The Broad Institute Genome Assembly &amp; Analysis Group"/>
            <consortium name="Computational R&amp;D Group"/>
            <consortium name="and Sequencing Platform"/>
            <person name="Di Palma F."/>
            <person name="Alfoldi J."/>
            <person name="Johnson J."/>
            <person name="Berlin A."/>
            <person name="Gnerre S."/>
            <person name="Jaffe D."/>
            <person name="MacCallum I."/>
            <person name="Young S."/>
            <person name="Walker B.J."/>
            <person name="Lander E.S."/>
            <person name="Lindblad-Toh K."/>
        </authorList>
    </citation>
    <scope>NUCLEOTIDE SEQUENCE [LARGE SCALE GENOMIC DNA]</scope>
</reference>
<reference evidence="6" key="2">
    <citation type="submission" date="2025-08" db="UniProtKB">
        <authorList>
            <consortium name="Ensembl"/>
        </authorList>
    </citation>
    <scope>IDENTIFICATION</scope>
</reference>